<evidence type="ECO:0000256" key="2">
    <source>
        <dbReference type="ARBA" id="ARBA00022692"/>
    </source>
</evidence>
<gene>
    <name evidence="7" type="ORF">CDO52_26500</name>
</gene>
<feature type="transmembrane region" description="Helical" evidence="5">
    <location>
        <begin position="282"/>
        <end position="307"/>
    </location>
</feature>
<feature type="transmembrane region" description="Helical" evidence="5">
    <location>
        <begin position="241"/>
        <end position="261"/>
    </location>
</feature>
<comment type="subcellular location">
    <subcellularLocation>
        <location evidence="1">Cell membrane</location>
        <topology evidence="1">Multi-pass membrane protein</topology>
    </subcellularLocation>
</comment>
<evidence type="ECO:0000256" key="4">
    <source>
        <dbReference type="ARBA" id="ARBA00023136"/>
    </source>
</evidence>
<dbReference type="RefSeq" id="WP_017621913.1">
    <property type="nucleotide sequence ID" value="NZ_ANBG01000457.1"/>
</dbReference>
<evidence type="ECO:0000259" key="6">
    <source>
        <dbReference type="PROSITE" id="PS50850"/>
    </source>
</evidence>
<keyword evidence="4 5" id="KW-0472">Membrane</keyword>
<dbReference type="GO" id="GO:0005886">
    <property type="term" value="C:plasma membrane"/>
    <property type="evidence" value="ECO:0007669"/>
    <property type="project" value="UniProtKB-SubCell"/>
</dbReference>
<feature type="transmembrane region" description="Helical" evidence="5">
    <location>
        <begin position="179"/>
        <end position="199"/>
    </location>
</feature>
<organism evidence="7 8">
    <name type="scientific">Nocardiopsis gilva YIM 90087</name>
    <dbReference type="NCBI Taxonomy" id="1235441"/>
    <lineage>
        <taxon>Bacteria</taxon>
        <taxon>Bacillati</taxon>
        <taxon>Actinomycetota</taxon>
        <taxon>Actinomycetes</taxon>
        <taxon>Streptosporangiales</taxon>
        <taxon>Nocardiopsidaceae</taxon>
        <taxon>Nocardiopsis</taxon>
    </lineage>
</organism>
<evidence type="ECO:0000313" key="8">
    <source>
        <dbReference type="Proteomes" id="UP000215005"/>
    </source>
</evidence>
<feature type="domain" description="Major facilitator superfamily (MFS) profile" evidence="6">
    <location>
        <begin position="21"/>
        <end position="476"/>
    </location>
</feature>
<evidence type="ECO:0000256" key="5">
    <source>
        <dbReference type="SAM" id="Phobius"/>
    </source>
</evidence>
<dbReference type="PANTHER" id="PTHR42718:SF39">
    <property type="entry name" value="ACTINORHODIN TRANSPORTER-RELATED"/>
    <property type="match status" value="1"/>
</dbReference>
<dbReference type="Proteomes" id="UP000215005">
    <property type="component" value="Chromosome"/>
</dbReference>
<dbReference type="AlphaFoldDB" id="A0A223SCK4"/>
<dbReference type="PANTHER" id="PTHR42718">
    <property type="entry name" value="MAJOR FACILITATOR SUPERFAMILY MULTIDRUG TRANSPORTER MFSC"/>
    <property type="match status" value="1"/>
</dbReference>
<dbReference type="InterPro" id="IPR011701">
    <property type="entry name" value="MFS"/>
</dbReference>
<feature type="transmembrane region" description="Helical" evidence="5">
    <location>
        <begin position="112"/>
        <end position="133"/>
    </location>
</feature>
<dbReference type="GO" id="GO:0022857">
    <property type="term" value="F:transmembrane transporter activity"/>
    <property type="evidence" value="ECO:0007669"/>
    <property type="project" value="InterPro"/>
</dbReference>
<dbReference type="Pfam" id="PF07690">
    <property type="entry name" value="MFS_1"/>
    <property type="match status" value="2"/>
</dbReference>
<feature type="transmembrane region" description="Helical" evidence="5">
    <location>
        <begin position="421"/>
        <end position="440"/>
    </location>
</feature>
<dbReference type="KEGG" id="ngv:CDO52_26500"/>
<reference evidence="7 8" key="1">
    <citation type="submission" date="2017-08" db="EMBL/GenBank/DDBJ databases">
        <title>The complete genome sequence of Nocardiopsis gilva YIM 90087.</title>
        <authorList>
            <person name="Yin M."/>
            <person name="Tang S."/>
        </authorList>
    </citation>
    <scope>NUCLEOTIDE SEQUENCE [LARGE SCALE GENOMIC DNA]</scope>
    <source>
        <strain evidence="7 8">YIM 90087</strain>
    </source>
</reference>
<sequence length="484" mass="49762">MTAERVLAPTPIAAYRWRWLALTALLLGEAMILLDATIVQVAAPAIHADLGGAASDIQWFTTAYTLPFAVLLITGGRLGDISGRRRLFVIGVTGFMIASSACALAPTVGLLIAFRVVQGAAAAVIIPQTIGLIKTMFSGDEMSKALGSIGPVMGLAAVCGPVLGGVLTHADLFGSSWRAAFLVNVPLSVVVLVIAPKLLENRAPERPTLDMTGTLLAMIGIGLIVYPLIGADIAAMSGWSWGAIVAGLTVMVAFGLHQRGVAGGGRSPLVEPSLFAHRSFPAALVTSTLFFAVTNGLMMVIVLQLQLGLGIDVLNAGLTLAPWSVGLAIASWVSGAHLVRRFGHHMMFLGLAVLLVGALAAIAVYHAADPTVYPKPLLIALGVVGLGVGLFSPAFFTIALKPLQPREIGSAAGLLNGVQQLGATLGVAILGSVYLNSAASGGPSAALHAVQVAFWVAVALVVMSFVSSMLMIEKGASDRAGAQH</sequence>
<protein>
    <submittedName>
        <fullName evidence="7">MFS transporter</fullName>
    </submittedName>
</protein>
<dbReference type="InterPro" id="IPR036259">
    <property type="entry name" value="MFS_trans_sf"/>
</dbReference>
<evidence type="ECO:0000256" key="3">
    <source>
        <dbReference type="ARBA" id="ARBA00022989"/>
    </source>
</evidence>
<keyword evidence="2 5" id="KW-0812">Transmembrane</keyword>
<keyword evidence="8" id="KW-1185">Reference proteome</keyword>
<feature type="transmembrane region" description="Helical" evidence="5">
    <location>
        <begin position="377"/>
        <end position="400"/>
    </location>
</feature>
<dbReference type="InterPro" id="IPR020846">
    <property type="entry name" value="MFS_dom"/>
</dbReference>
<accession>A0A223SCK4</accession>
<dbReference type="PROSITE" id="PS50850">
    <property type="entry name" value="MFS"/>
    <property type="match status" value="1"/>
</dbReference>
<feature type="transmembrane region" description="Helical" evidence="5">
    <location>
        <begin position="57"/>
        <end position="75"/>
    </location>
</feature>
<dbReference type="OrthoDB" id="783189at2"/>
<feature type="transmembrane region" description="Helical" evidence="5">
    <location>
        <begin position="87"/>
        <end position="106"/>
    </location>
</feature>
<keyword evidence="3 5" id="KW-1133">Transmembrane helix</keyword>
<feature type="transmembrane region" description="Helical" evidence="5">
    <location>
        <begin position="145"/>
        <end position="167"/>
    </location>
</feature>
<name>A0A223SCK4_9ACTN</name>
<feature type="transmembrane region" description="Helical" evidence="5">
    <location>
        <begin position="346"/>
        <end position="365"/>
    </location>
</feature>
<proteinExistence type="predicted"/>
<feature type="transmembrane region" description="Helical" evidence="5">
    <location>
        <begin position="20"/>
        <end position="45"/>
    </location>
</feature>
<evidence type="ECO:0000313" key="7">
    <source>
        <dbReference type="EMBL" id="ASU85878.1"/>
    </source>
</evidence>
<feature type="transmembrane region" description="Helical" evidence="5">
    <location>
        <begin position="211"/>
        <end position="229"/>
    </location>
</feature>
<dbReference type="SUPFAM" id="SSF103473">
    <property type="entry name" value="MFS general substrate transporter"/>
    <property type="match status" value="2"/>
</dbReference>
<feature type="transmembrane region" description="Helical" evidence="5">
    <location>
        <begin position="452"/>
        <end position="472"/>
    </location>
</feature>
<dbReference type="EMBL" id="CP022753">
    <property type="protein sequence ID" value="ASU85878.1"/>
    <property type="molecule type" value="Genomic_DNA"/>
</dbReference>
<dbReference type="CDD" id="cd17321">
    <property type="entry name" value="MFS_MMR_MDR_like"/>
    <property type="match status" value="1"/>
</dbReference>
<dbReference type="Gene3D" id="1.20.1250.20">
    <property type="entry name" value="MFS general substrate transporter like domains"/>
    <property type="match status" value="1"/>
</dbReference>
<dbReference type="Gene3D" id="1.20.1720.10">
    <property type="entry name" value="Multidrug resistance protein D"/>
    <property type="match status" value="1"/>
</dbReference>
<feature type="transmembrane region" description="Helical" evidence="5">
    <location>
        <begin position="313"/>
        <end position="334"/>
    </location>
</feature>
<evidence type="ECO:0000256" key="1">
    <source>
        <dbReference type="ARBA" id="ARBA00004651"/>
    </source>
</evidence>